<dbReference type="InterPro" id="IPR006626">
    <property type="entry name" value="PbH1"/>
</dbReference>
<dbReference type="InterPro" id="IPR011050">
    <property type="entry name" value="Pectin_lyase_fold/virulence"/>
</dbReference>
<keyword evidence="5 9" id="KW-0378">Hydrolase</keyword>
<dbReference type="Proteomes" id="UP000827889">
    <property type="component" value="Chromosome 4"/>
</dbReference>
<evidence type="ECO:0000256" key="6">
    <source>
        <dbReference type="ARBA" id="ARBA00023295"/>
    </source>
</evidence>
<gene>
    <name evidence="12" type="primary">LOC115753729</name>
</gene>
<dbReference type="InterPro" id="IPR000743">
    <property type="entry name" value="Glyco_hydro_28"/>
</dbReference>
<comment type="subcellular location">
    <subcellularLocation>
        <location evidence="1">Secreted</location>
        <location evidence="1">Cell wall</location>
    </subcellularLocation>
</comment>
<evidence type="ECO:0000256" key="9">
    <source>
        <dbReference type="RuleBase" id="RU361169"/>
    </source>
</evidence>
<dbReference type="PROSITE" id="PS00502">
    <property type="entry name" value="POLYGALACTURONASE"/>
    <property type="match status" value="1"/>
</dbReference>
<keyword evidence="4" id="KW-0964">Secreted</keyword>
<evidence type="ECO:0000256" key="4">
    <source>
        <dbReference type="ARBA" id="ARBA00022525"/>
    </source>
</evidence>
<sequence length="400" mass="41902">MQWDLENATKGFAAAIYLVLFTALSTLLSHGIVAASPTYNVANYGATGSGVNDDTQAFVKAWEDTCGDSGAQGTPTLVVPGGKKFQLSPVSFKGPCKSTSIIVQIDGTLVAPSSLSGWKGCPDSWLVFQDVANLNVHGSGQVDGRGSLWWGRAQALFFQHCINLVLSGLHHINSPRNHIAISGCDGGTISNLQITAPETSTNTDGIDIANTKHLDIHDLICDTGDDRIAINGQTSYINITRVSCGPGHGISIGSLGAHGAHDTVEEVQVRNCNFKGSTNGARIKTWQGGSGYAKSIVFDNITLNAVDNPIIIDQFYSIKAAQENTASSVVVSDVTYTNFQGTSASDQAIILNCSGVGCSKITLENIDITSSTPGKTVTASCENAHGSATSTTPPIPCLLR</sequence>
<keyword evidence="7" id="KW-0961">Cell wall biogenesis/degradation</keyword>
<keyword evidence="3" id="KW-0134">Cell wall</keyword>
<evidence type="ECO:0000313" key="12">
    <source>
        <dbReference type="RefSeq" id="XP_048133964.1"/>
    </source>
</evidence>
<keyword evidence="10" id="KW-0472">Membrane</keyword>
<dbReference type="SMART" id="SM00710">
    <property type="entry name" value="PbH1"/>
    <property type="match status" value="4"/>
</dbReference>
<keyword evidence="10" id="KW-1133">Transmembrane helix</keyword>
<dbReference type="RefSeq" id="XP_048133964.1">
    <property type="nucleotide sequence ID" value="XM_048278007.1"/>
</dbReference>
<organism evidence="11 12">
    <name type="scientific">Rhodamnia argentea</name>
    <dbReference type="NCBI Taxonomy" id="178133"/>
    <lineage>
        <taxon>Eukaryota</taxon>
        <taxon>Viridiplantae</taxon>
        <taxon>Streptophyta</taxon>
        <taxon>Embryophyta</taxon>
        <taxon>Tracheophyta</taxon>
        <taxon>Spermatophyta</taxon>
        <taxon>Magnoliopsida</taxon>
        <taxon>eudicotyledons</taxon>
        <taxon>Gunneridae</taxon>
        <taxon>Pentapetalae</taxon>
        <taxon>rosids</taxon>
        <taxon>malvids</taxon>
        <taxon>Myrtales</taxon>
        <taxon>Myrtaceae</taxon>
        <taxon>Myrtoideae</taxon>
        <taxon>Myrteae</taxon>
        <taxon>Australasian group</taxon>
        <taxon>Rhodamnia</taxon>
    </lineage>
</organism>
<evidence type="ECO:0000256" key="7">
    <source>
        <dbReference type="ARBA" id="ARBA00023316"/>
    </source>
</evidence>
<evidence type="ECO:0000256" key="5">
    <source>
        <dbReference type="ARBA" id="ARBA00022801"/>
    </source>
</evidence>
<dbReference type="GeneID" id="115753729"/>
<evidence type="ECO:0000256" key="2">
    <source>
        <dbReference type="ARBA" id="ARBA00008834"/>
    </source>
</evidence>
<dbReference type="Gene3D" id="2.160.20.10">
    <property type="entry name" value="Single-stranded right-handed beta-helix, Pectin lyase-like"/>
    <property type="match status" value="1"/>
</dbReference>
<comment type="similarity">
    <text evidence="2 9">Belongs to the glycosyl hydrolase 28 family.</text>
</comment>
<keyword evidence="10" id="KW-0812">Transmembrane</keyword>
<feature type="active site" evidence="8">
    <location>
        <position position="248"/>
    </location>
</feature>
<protein>
    <submittedName>
        <fullName evidence="12">Probable polygalacturonase At3g15720</fullName>
    </submittedName>
</protein>
<dbReference type="SUPFAM" id="SSF51126">
    <property type="entry name" value="Pectin lyase-like"/>
    <property type="match status" value="1"/>
</dbReference>
<name>A0ABM3HBJ0_9MYRT</name>
<dbReference type="InterPro" id="IPR012334">
    <property type="entry name" value="Pectin_lyas_fold"/>
</dbReference>
<reference evidence="12" key="1">
    <citation type="submission" date="2025-08" db="UniProtKB">
        <authorList>
            <consortium name="RefSeq"/>
        </authorList>
    </citation>
    <scope>IDENTIFICATION</scope>
    <source>
        <tissue evidence="12">Leaf</tissue>
    </source>
</reference>
<evidence type="ECO:0000256" key="1">
    <source>
        <dbReference type="ARBA" id="ARBA00004191"/>
    </source>
</evidence>
<evidence type="ECO:0000256" key="8">
    <source>
        <dbReference type="PROSITE-ProRule" id="PRU10052"/>
    </source>
</evidence>
<dbReference type="PANTHER" id="PTHR31375">
    <property type="match status" value="1"/>
</dbReference>
<feature type="transmembrane region" description="Helical" evidence="10">
    <location>
        <begin position="12"/>
        <end position="33"/>
    </location>
</feature>
<evidence type="ECO:0000313" key="11">
    <source>
        <dbReference type="Proteomes" id="UP000827889"/>
    </source>
</evidence>
<dbReference type="Pfam" id="PF00295">
    <property type="entry name" value="Glyco_hydro_28"/>
    <property type="match status" value="1"/>
</dbReference>
<keyword evidence="11" id="KW-1185">Reference proteome</keyword>
<evidence type="ECO:0000256" key="3">
    <source>
        <dbReference type="ARBA" id="ARBA00022512"/>
    </source>
</evidence>
<proteinExistence type="inferred from homology"/>
<evidence type="ECO:0000256" key="10">
    <source>
        <dbReference type="SAM" id="Phobius"/>
    </source>
</evidence>
<keyword evidence="6 9" id="KW-0326">Glycosidase</keyword>
<accession>A0ABM3HBJ0</accession>